<proteinExistence type="predicted"/>
<evidence type="ECO:0000313" key="3">
    <source>
        <dbReference type="Proteomes" id="UP000254260"/>
    </source>
</evidence>
<dbReference type="EMBL" id="UGUU01000002">
    <property type="protein sequence ID" value="SUE95864.1"/>
    <property type="molecule type" value="Genomic_DNA"/>
</dbReference>
<protein>
    <submittedName>
        <fullName evidence="2">Uncharacterized protein</fullName>
    </submittedName>
</protein>
<dbReference type="RefSeq" id="WP_115292723.1">
    <property type="nucleotide sequence ID" value="NZ_UGUU01000002.1"/>
</dbReference>
<dbReference type="Proteomes" id="UP000254260">
    <property type="component" value="Unassembled WGS sequence"/>
</dbReference>
<feature type="signal peptide" evidence="1">
    <location>
        <begin position="1"/>
        <end position="27"/>
    </location>
</feature>
<dbReference type="AlphaFoldDB" id="A0A379PPU8"/>
<organism evidence="2 3">
    <name type="scientific">Ectopseudomonas mendocina</name>
    <name type="common">Pseudomonas mendocina</name>
    <dbReference type="NCBI Taxonomy" id="300"/>
    <lineage>
        <taxon>Bacteria</taxon>
        <taxon>Pseudomonadati</taxon>
        <taxon>Pseudomonadota</taxon>
        <taxon>Gammaproteobacteria</taxon>
        <taxon>Pseudomonadales</taxon>
        <taxon>Pseudomonadaceae</taxon>
        <taxon>Ectopseudomonas</taxon>
    </lineage>
</organism>
<sequence>MNKTLRTACNTFAVVHLVAGLSLSAFAAVADELVLAQQVEIAGTVATIACAEEDVAKIDQRYAACMAIFDGDTERNIANTYCKPLAVAQACSHKPITH</sequence>
<feature type="chain" id="PRO_5016763824" evidence="1">
    <location>
        <begin position="28"/>
        <end position="98"/>
    </location>
</feature>
<evidence type="ECO:0000313" key="2">
    <source>
        <dbReference type="EMBL" id="SUE95864.1"/>
    </source>
</evidence>
<gene>
    <name evidence="2" type="ORF">NCTC10899_05105</name>
</gene>
<evidence type="ECO:0000256" key="1">
    <source>
        <dbReference type="SAM" id="SignalP"/>
    </source>
</evidence>
<reference evidence="2 3" key="1">
    <citation type="submission" date="2018-06" db="EMBL/GenBank/DDBJ databases">
        <authorList>
            <consortium name="Pathogen Informatics"/>
            <person name="Doyle S."/>
        </authorList>
    </citation>
    <scope>NUCLEOTIDE SEQUENCE [LARGE SCALE GENOMIC DNA]</scope>
    <source>
        <strain evidence="2 3">NCTC10899</strain>
    </source>
</reference>
<accession>A0A379PPU8</accession>
<name>A0A379PPU8_ECTME</name>
<keyword evidence="1" id="KW-0732">Signal</keyword>